<keyword evidence="5" id="KW-1185">Reference proteome</keyword>
<accession>A0A1L1PGC5</accession>
<evidence type="ECO:0000313" key="5">
    <source>
        <dbReference type="Proteomes" id="UP000028878"/>
    </source>
</evidence>
<dbReference type="Pfam" id="PF01565">
    <property type="entry name" value="FAD_binding_4"/>
    <property type="match status" value="1"/>
</dbReference>
<reference evidence="5" key="1">
    <citation type="submission" date="2014-11" db="EMBL/GenBank/DDBJ databases">
        <title>Draft genome sequence of Hydrogenophaga intermedia S1.</title>
        <authorList>
            <person name="Gan H.M."/>
            <person name="Chew T.H."/>
            <person name="Stolz A."/>
        </authorList>
    </citation>
    <scope>NUCLEOTIDE SEQUENCE [LARGE SCALE GENOMIC DNA]</scope>
    <source>
        <strain evidence="5">S1</strain>
    </source>
</reference>
<dbReference type="InterPro" id="IPR016166">
    <property type="entry name" value="FAD-bd_PCMH"/>
</dbReference>
<dbReference type="GO" id="GO:0004458">
    <property type="term" value="F:D-lactate dehydrogenase (cytochrome) activity"/>
    <property type="evidence" value="ECO:0007669"/>
    <property type="project" value="TreeGrafter"/>
</dbReference>
<name>A0A1L1PGC5_HYDIT</name>
<keyword evidence="1" id="KW-0285">Flavoprotein</keyword>
<dbReference type="EMBL" id="CCAE010000006">
    <property type="protein sequence ID" value="CDN86839.1"/>
    <property type="molecule type" value="Genomic_DNA"/>
</dbReference>
<dbReference type="InterPro" id="IPR036318">
    <property type="entry name" value="FAD-bd_PCMH-like_sf"/>
</dbReference>
<evidence type="ECO:0000313" key="4">
    <source>
        <dbReference type="EMBL" id="CDN86839.1"/>
    </source>
</evidence>
<dbReference type="PANTHER" id="PTHR11748">
    <property type="entry name" value="D-LACTATE DEHYDROGENASE"/>
    <property type="match status" value="1"/>
</dbReference>
<dbReference type="GO" id="GO:0071949">
    <property type="term" value="F:FAD binding"/>
    <property type="evidence" value="ECO:0007669"/>
    <property type="project" value="InterPro"/>
</dbReference>
<dbReference type="Proteomes" id="UP000028878">
    <property type="component" value="Unassembled WGS sequence"/>
</dbReference>
<dbReference type="InterPro" id="IPR006094">
    <property type="entry name" value="Oxid_FAD_bind_N"/>
</dbReference>
<dbReference type="Gene3D" id="3.30.465.10">
    <property type="match status" value="1"/>
</dbReference>
<dbReference type="PANTHER" id="PTHR11748:SF119">
    <property type="entry name" value="D-2-HYDROXYGLUTARATE DEHYDROGENASE"/>
    <property type="match status" value="1"/>
</dbReference>
<evidence type="ECO:0000256" key="2">
    <source>
        <dbReference type="ARBA" id="ARBA00022827"/>
    </source>
</evidence>
<dbReference type="SUPFAM" id="SSF56176">
    <property type="entry name" value="FAD-binding/transporter-associated domain-like"/>
    <property type="match status" value="1"/>
</dbReference>
<protein>
    <submittedName>
        <fullName evidence="4">FAD linked oxidase</fullName>
    </submittedName>
</protein>
<dbReference type="PROSITE" id="PS51387">
    <property type="entry name" value="FAD_PCMH"/>
    <property type="match status" value="1"/>
</dbReference>
<dbReference type="GO" id="GO:1903457">
    <property type="term" value="P:lactate catabolic process"/>
    <property type="evidence" value="ECO:0007669"/>
    <property type="project" value="TreeGrafter"/>
</dbReference>
<sequence>MNARIDTLHSELPDLDWITDPVKVGRLSQDFSWFSPILKRQLLGKRGEIAVRPRTEEELGRLASACARHGVPLTPRGSGTGNYGQCTPLHGGVVLDMSGYNQFLWARPGVGRAQAGIRLGDFDTAARTSGWELRCIPSTFRTASLGGLFSGGFGGAGSINYGPIGAAGNILGVRAMSVEAEPQVVELRGPEALLMHHLWGTNGIVLEVEMGLAPAHPWLEMIVVFDEMDPALNFGNALAHAPGIVKKNIAVLADPVPGLMGPLAEHLPKGCHAALLLVAEFSEAAALQLVAAHGGRVTYRRTADEAAAQHHTLIEYCWNHTTLNALKLDKGLTYLQTTFTPGQHLDQVRTICSLFGDEVLMHVEFLRSMDGFTTCTSLPLVRFSTEERLNEIIAIFRANGIRVNNPHTYIIEEGKVGGDLPQNVIDLKKRLDPKGLLNPGKMRAWGLPGTTEARK</sequence>
<organism evidence="4 5">
    <name type="scientific">Hydrogenophaga intermedia</name>
    <dbReference type="NCBI Taxonomy" id="65786"/>
    <lineage>
        <taxon>Bacteria</taxon>
        <taxon>Pseudomonadati</taxon>
        <taxon>Pseudomonadota</taxon>
        <taxon>Betaproteobacteria</taxon>
        <taxon>Burkholderiales</taxon>
        <taxon>Comamonadaceae</taxon>
        <taxon>Hydrogenophaga</taxon>
    </lineage>
</organism>
<dbReference type="InterPro" id="IPR016169">
    <property type="entry name" value="FAD-bd_PCMH_sub2"/>
</dbReference>
<keyword evidence="2" id="KW-0274">FAD</keyword>
<dbReference type="SUPFAM" id="SSF55103">
    <property type="entry name" value="FAD-linked oxidases, C-terminal domain"/>
    <property type="match status" value="1"/>
</dbReference>
<evidence type="ECO:0000259" key="3">
    <source>
        <dbReference type="PROSITE" id="PS51387"/>
    </source>
</evidence>
<proteinExistence type="predicted"/>
<dbReference type="AlphaFoldDB" id="A0A1L1PGC5"/>
<feature type="domain" description="FAD-binding PCMH-type" evidence="3">
    <location>
        <begin position="42"/>
        <end position="215"/>
    </location>
</feature>
<dbReference type="GO" id="GO:0008720">
    <property type="term" value="F:D-lactate dehydrogenase (NAD+) activity"/>
    <property type="evidence" value="ECO:0007669"/>
    <property type="project" value="TreeGrafter"/>
</dbReference>
<gene>
    <name evidence="4" type="ORF">BN948_01252</name>
</gene>
<dbReference type="InterPro" id="IPR016164">
    <property type="entry name" value="FAD-linked_Oxase-like_C"/>
</dbReference>
<dbReference type="RefSeq" id="WP_009516188.1">
    <property type="nucleotide sequence ID" value="NZ_CCAE010000006.1"/>
</dbReference>
<evidence type="ECO:0000256" key="1">
    <source>
        <dbReference type="ARBA" id="ARBA00022630"/>
    </source>
</evidence>